<dbReference type="InterPro" id="IPR036049">
    <property type="entry name" value="Ribosomal_uL29_sf"/>
</dbReference>
<comment type="similarity">
    <text evidence="1">Belongs to the universal ribosomal protein uL29 family.</text>
</comment>
<organism evidence="4">
    <name type="scientific">marine metagenome</name>
    <dbReference type="NCBI Taxonomy" id="408172"/>
    <lineage>
        <taxon>unclassified sequences</taxon>
        <taxon>metagenomes</taxon>
        <taxon>ecological metagenomes</taxon>
    </lineage>
</organism>
<evidence type="ECO:0000256" key="2">
    <source>
        <dbReference type="ARBA" id="ARBA00022980"/>
    </source>
</evidence>
<evidence type="ECO:0000256" key="1">
    <source>
        <dbReference type="ARBA" id="ARBA00009254"/>
    </source>
</evidence>
<gene>
    <name evidence="4" type="ORF">METZ01_LOCUS26916</name>
</gene>
<dbReference type="GO" id="GO:0006412">
    <property type="term" value="P:translation"/>
    <property type="evidence" value="ECO:0007669"/>
    <property type="project" value="InterPro"/>
</dbReference>
<name>A0A381Q414_9ZZZZ</name>
<reference evidence="4" key="1">
    <citation type="submission" date="2018-05" db="EMBL/GenBank/DDBJ databases">
        <authorList>
            <person name="Lanie J.A."/>
            <person name="Ng W.-L."/>
            <person name="Kazmierczak K.M."/>
            <person name="Andrzejewski T.M."/>
            <person name="Davidsen T.M."/>
            <person name="Wayne K.J."/>
            <person name="Tettelin H."/>
            <person name="Glass J.I."/>
            <person name="Rusch D."/>
            <person name="Podicherti R."/>
            <person name="Tsui H.-C.T."/>
            <person name="Winkler M.E."/>
        </authorList>
    </citation>
    <scope>NUCLEOTIDE SEQUENCE</scope>
</reference>
<dbReference type="GO" id="GO:0003735">
    <property type="term" value="F:structural constituent of ribosome"/>
    <property type="evidence" value="ECO:0007669"/>
    <property type="project" value="InterPro"/>
</dbReference>
<dbReference type="SUPFAM" id="SSF46561">
    <property type="entry name" value="Ribosomal protein L29 (L29p)"/>
    <property type="match status" value="1"/>
</dbReference>
<proteinExistence type="inferred from homology"/>
<dbReference type="GO" id="GO:0005840">
    <property type="term" value="C:ribosome"/>
    <property type="evidence" value="ECO:0007669"/>
    <property type="project" value="UniProtKB-KW"/>
</dbReference>
<evidence type="ECO:0000256" key="3">
    <source>
        <dbReference type="ARBA" id="ARBA00023274"/>
    </source>
</evidence>
<dbReference type="Pfam" id="PF00831">
    <property type="entry name" value="Ribosomal_L29"/>
    <property type="match status" value="1"/>
</dbReference>
<dbReference type="InterPro" id="IPR001854">
    <property type="entry name" value="Ribosomal_uL29"/>
</dbReference>
<sequence length="71" mass="8182">MAKKESFLSKIRGESSNLNKEEELRKELLDLKISLSSGQLKETHKIKEIRKSIAQLKTIQKETLKEQNNDG</sequence>
<dbReference type="NCBIfam" id="TIGR00012">
    <property type="entry name" value="L29"/>
    <property type="match status" value="1"/>
</dbReference>
<dbReference type="AlphaFoldDB" id="A0A381Q414"/>
<dbReference type="HAMAP" id="MF_00374">
    <property type="entry name" value="Ribosomal_uL29"/>
    <property type="match status" value="1"/>
</dbReference>
<evidence type="ECO:0008006" key="5">
    <source>
        <dbReference type="Google" id="ProtNLM"/>
    </source>
</evidence>
<protein>
    <recommendedName>
        <fullName evidence="5">Ribosomal protein L29</fullName>
    </recommendedName>
</protein>
<dbReference type="Gene3D" id="1.10.287.310">
    <property type="match status" value="1"/>
</dbReference>
<keyword evidence="2" id="KW-0689">Ribosomal protein</keyword>
<keyword evidence="3" id="KW-0687">Ribonucleoprotein</keyword>
<accession>A0A381Q414</accession>
<dbReference type="GO" id="GO:1990904">
    <property type="term" value="C:ribonucleoprotein complex"/>
    <property type="evidence" value="ECO:0007669"/>
    <property type="project" value="UniProtKB-KW"/>
</dbReference>
<evidence type="ECO:0000313" key="4">
    <source>
        <dbReference type="EMBL" id="SUZ74062.1"/>
    </source>
</evidence>
<dbReference type="EMBL" id="UINC01001198">
    <property type="protein sequence ID" value="SUZ74062.1"/>
    <property type="molecule type" value="Genomic_DNA"/>
</dbReference>